<dbReference type="EMBL" id="BQKB01000022">
    <property type="protein sequence ID" value="GJM52918.1"/>
    <property type="molecule type" value="Genomic_DNA"/>
</dbReference>
<dbReference type="AlphaFoldDB" id="A0AAV5ASV4"/>
<dbReference type="PROSITE" id="PS51257">
    <property type="entry name" value="PROKAR_LIPOPROTEIN"/>
    <property type="match status" value="1"/>
</dbReference>
<accession>A0AAV5ASV4</accession>
<evidence type="ECO:0000313" key="1">
    <source>
        <dbReference type="EMBL" id="GJM49599.1"/>
    </source>
</evidence>
<name>A0AAV5ASV4_9FLAO</name>
<evidence type="ECO:0000313" key="2">
    <source>
        <dbReference type="EMBL" id="GJM52918.1"/>
    </source>
</evidence>
<organism evidence="1 3">
    <name type="scientific">Capnocytophaga catalasegens</name>
    <dbReference type="NCBI Taxonomy" id="1004260"/>
    <lineage>
        <taxon>Bacteria</taxon>
        <taxon>Pseudomonadati</taxon>
        <taxon>Bacteroidota</taxon>
        <taxon>Flavobacteriia</taxon>
        <taxon>Flavobacteriales</taxon>
        <taxon>Flavobacteriaceae</taxon>
        <taxon>Capnocytophaga</taxon>
    </lineage>
</organism>
<reference evidence="1 4" key="1">
    <citation type="submission" date="2021-11" db="EMBL/GenBank/DDBJ databases">
        <title>Draft genome sequence of Capnocytophaga sp. strain KC07075 isolated from cat oral cavity.</title>
        <authorList>
            <person name="Suzuki M."/>
            <person name="Imaoka K."/>
            <person name="Kimura M."/>
            <person name="Morikawa S."/>
            <person name="Maeda K."/>
        </authorList>
    </citation>
    <scope>NUCLEOTIDE SEQUENCE</scope>
    <source>
        <strain evidence="1">KC07075</strain>
        <strain evidence="2 4">KC07079</strain>
    </source>
</reference>
<gene>
    <name evidence="1" type="ORF">RCZ15_05740</name>
    <name evidence="2" type="ORF">RCZ16_12350</name>
</gene>
<proteinExistence type="predicted"/>
<sequence>MKQIFIFTMILAGIVTSCGKNDDSSSTNSAGTYTVKATITNGGVLYGGTIYIDTELGSDKSRDYSVFTDEHMKSMISKTEWEGSYDVKKSISVQINARTMGSNTLTENSVLRVTILKDGKEITAGEQKGIGDATGVVAGTNIILP</sequence>
<protein>
    <recommendedName>
        <fullName evidence="5">Lipoprotein</fullName>
    </recommendedName>
</protein>
<keyword evidence="4" id="KW-1185">Reference proteome</keyword>
<dbReference type="Proteomes" id="UP001208692">
    <property type="component" value="Unassembled WGS sequence"/>
</dbReference>
<dbReference type="Proteomes" id="UP001207736">
    <property type="component" value="Unassembled WGS sequence"/>
</dbReference>
<evidence type="ECO:0000313" key="3">
    <source>
        <dbReference type="Proteomes" id="UP001207736"/>
    </source>
</evidence>
<comment type="caution">
    <text evidence="1">The sequence shown here is derived from an EMBL/GenBank/DDBJ whole genome shotgun (WGS) entry which is preliminary data.</text>
</comment>
<evidence type="ECO:0008006" key="5">
    <source>
        <dbReference type="Google" id="ProtNLM"/>
    </source>
</evidence>
<evidence type="ECO:0000313" key="4">
    <source>
        <dbReference type="Proteomes" id="UP001208692"/>
    </source>
</evidence>
<dbReference type="RefSeq" id="WP_264845212.1">
    <property type="nucleotide sequence ID" value="NZ_BPMA01000006.1"/>
</dbReference>
<dbReference type="EMBL" id="BQKA01000011">
    <property type="protein sequence ID" value="GJM49599.1"/>
    <property type="molecule type" value="Genomic_DNA"/>
</dbReference>